<evidence type="ECO:0000256" key="6">
    <source>
        <dbReference type="ARBA" id="ARBA00022840"/>
    </source>
</evidence>
<comment type="subcellular location">
    <subcellularLocation>
        <location evidence="1">Nucleus</location>
    </subcellularLocation>
</comment>
<dbReference type="Gene3D" id="3.10.110.10">
    <property type="entry name" value="Ubiquitin Conjugating Enzyme"/>
    <property type="match status" value="1"/>
</dbReference>
<dbReference type="GO" id="GO:0016740">
    <property type="term" value="F:transferase activity"/>
    <property type="evidence" value="ECO:0007669"/>
    <property type="project" value="UniProtKB-KW"/>
</dbReference>
<sequence>MSGIAASRLSEERKAWRKDHPFGFVARPSKNPDGTLNLMNWECAIPGKKGTPWENGVYKLRILFKEDYPSSPPKCKFEPPLFHPNVYPSGTVCLSLLDEEKDWRPAITIKQILLGIQELLNEPNIKDPAQAEAYTIYCQNRSEYEKRVRAQARLMAAQDGVVVMSEKVVRRRRLPVRTCRACPGCTDYSPAATTTTTSKKETCRLSSSDDRSVVKFSLFEVPCSDERFFEGLNKFITSLEKVRKKKPFRRSKIPQAPKRDKLEDTDENNNNSSSRKRKRSSLCWKTCSKESKCSSLRKEKEFDDIKTSENVNLLFVEPSVFRDLDQDLNQLMFKYFGKRSSSKDLRVELIMSETECEECKLLKAELALQKAELEHLKWRLEDVQGRSTSCVETQTEETSAGVYCEDVAKMAAEVAEEVATQSGFVFDDSSGYYYDTTSRMYYDVSSGLYYEPLSMSYFRYNPETGESEIVSKAEYPPENPRVKADVDEENAEEGRWPPCVRLVIEASTRLRVGSVMIVTHPGGILGSDDTCDIVVADDGIMGKHAEVVFNEESGMYQIRTIGKASLVVSGNVLGPKSAFVPFGHWSSLQMGTTLMKCHVHGGTETCNSCEPGLTLAASSNLNTGIYAGLKGDPEAERRRAMKALKRKYAVEGAPNVGGKAPDLGSEYRDRAGERRITKGVDDLYAKPVTSSLDQPIRKDNVGRKMMEKMGWKQGEKLGSGSDGGLAEPIGLDAAKSAGDRGGLGLGFGFQHFLQPPPPPPPKKENS</sequence>
<keyword evidence="4" id="KW-0547">Nucleotide-binding</keyword>
<proteinExistence type="predicted"/>
<evidence type="ECO:0000259" key="13">
    <source>
        <dbReference type="PROSITE" id="PS50174"/>
    </source>
</evidence>
<dbReference type="InterPro" id="IPR035623">
    <property type="entry name" value="SUA-like_OCRE"/>
</dbReference>
<evidence type="ECO:0000256" key="10">
    <source>
        <dbReference type="SAM" id="MobiDB-lite"/>
    </source>
</evidence>
<keyword evidence="9" id="KW-0175">Coiled coil</keyword>
<evidence type="ECO:0000256" key="7">
    <source>
        <dbReference type="ARBA" id="ARBA00023242"/>
    </source>
</evidence>
<evidence type="ECO:0000259" key="11">
    <source>
        <dbReference type="PROSITE" id="PS50006"/>
    </source>
</evidence>
<feature type="coiled-coil region" evidence="9">
    <location>
        <begin position="359"/>
        <end position="386"/>
    </location>
</feature>
<keyword evidence="6" id="KW-0067">ATP-binding</keyword>
<evidence type="ECO:0000259" key="12">
    <source>
        <dbReference type="PROSITE" id="PS50127"/>
    </source>
</evidence>
<evidence type="ECO:0000313" key="14">
    <source>
        <dbReference type="EMBL" id="CAD7272941.1"/>
    </source>
</evidence>
<dbReference type="InterPro" id="IPR008984">
    <property type="entry name" value="SMAD_FHA_dom_sf"/>
</dbReference>
<evidence type="ECO:0000256" key="5">
    <source>
        <dbReference type="ARBA" id="ARBA00022786"/>
    </source>
</evidence>
<dbReference type="CDD" id="cd16166">
    <property type="entry name" value="OCRE_SUA_like"/>
    <property type="match status" value="1"/>
</dbReference>
<dbReference type="InterPro" id="IPR041591">
    <property type="entry name" value="OCRE"/>
</dbReference>
<dbReference type="OrthoDB" id="6600758at2759"/>
<dbReference type="GO" id="GO:0005524">
    <property type="term" value="F:ATP binding"/>
    <property type="evidence" value="ECO:0007669"/>
    <property type="project" value="UniProtKB-KW"/>
</dbReference>
<reference evidence="14" key="1">
    <citation type="submission" date="2020-11" db="EMBL/GenBank/DDBJ databases">
        <authorList>
            <person name="Tran Van P."/>
        </authorList>
    </citation>
    <scope>NUCLEOTIDE SEQUENCE</scope>
</reference>
<organism evidence="14">
    <name type="scientific">Notodromas monacha</name>
    <dbReference type="NCBI Taxonomy" id="399045"/>
    <lineage>
        <taxon>Eukaryota</taxon>
        <taxon>Metazoa</taxon>
        <taxon>Ecdysozoa</taxon>
        <taxon>Arthropoda</taxon>
        <taxon>Crustacea</taxon>
        <taxon>Oligostraca</taxon>
        <taxon>Ostracoda</taxon>
        <taxon>Podocopa</taxon>
        <taxon>Podocopida</taxon>
        <taxon>Cypridocopina</taxon>
        <taxon>Cypridoidea</taxon>
        <taxon>Cyprididae</taxon>
        <taxon>Notodromas</taxon>
    </lineage>
</organism>
<feature type="region of interest" description="Disordered" evidence="10">
    <location>
        <begin position="246"/>
        <end position="275"/>
    </location>
</feature>
<dbReference type="Proteomes" id="UP000678499">
    <property type="component" value="Unassembled WGS sequence"/>
</dbReference>
<feature type="active site" description="Glycyl thioester intermediate" evidence="8">
    <location>
        <position position="93"/>
    </location>
</feature>
<feature type="domain" description="G-patch" evidence="13">
    <location>
        <begin position="698"/>
        <end position="748"/>
    </location>
</feature>
<accession>A0A7R9BD40</accession>
<keyword evidence="7" id="KW-0539">Nucleus</keyword>
<feature type="region of interest" description="Disordered" evidence="10">
    <location>
        <begin position="745"/>
        <end position="766"/>
    </location>
</feature>
<dbReference type="Pfam" id="PF01585">
    <property type="entry name" value="G-patch"/>
    <property type="match status" value="1"/>
</dbReference>
<dbReference type="SMART" id="SM00443">
    <property type="entry name" value="G_patch"/>
    <property type="match status" value="1"/>
</dbReference>
<dbReference type="EMBL" id="OA882114">
    <property type="protein sequence ID" value="CAD7272941.1"/>
    <property type="molecule type" value="Genomic_DNA"/>
</dbReference>
<evidence type="ECO:0000256" key="2">
    <source>
        <dbReference type="ARBA" id="ARBA00004718"/>
    </source>
</evidence>
<comment type="pathway">
    <text evidence="2">Protein modification; protein sumoylation.</text>
</comment>
<protein>
    <submittedName>
        <fullName evidence="14">Uncharacterized protein</fullName>
    </submittedName>
</protein>
<dbReference type="AlphaFoldDB" id="A0A7R9BD40"/>
<dbReference type="InterPro" id="IPR000608">
    <property type="entry name" value="UBC"/>
</dbReference>
<dbReference type="SMART" id="SM00212">
    <property type="entry name" value="UBCc"/>
    <property type="match status" value="1"/>
</dbReference>
<evidence type="ECO:0000256" key="1">
    <source>
        <dbReference type="ARBA" id="ARBA00004123"/>
    </source>
</evidence>
<dbReference type="GO" id="GO:0005634">
    <property type="term" value="C:nucleus"/>
    <property type="evidence" value="ECO:0007669"/>
    <property type="project" value="UniProtKB-SubCell"/>
</dbReference>
<dbReference type="InterPro" id="IPR016135">
    <property type="entry name" value="UBQ-conjugating_enzyme/RWD"/>
</dbReference>
<dbReference type="PANTHER" id="PTHR23106:SF24">
    <property type="entry name" value="ANGIOGENIC FACTOR WITH G PATCH AND FHA DOMAINS 1"/>
    <property type="match status" value="1"/>
</dbReference>
<gene>
    <name evidence="14" type="ORF">NMOB1V02_LOCUS852</name>
</gene>
<dbReference type="SUPFAM" id="SSF49879">
    <property type="entry name" value="SMAD/FHA domain"/>
    <property type="match status" value="1"/>
</dbReference>
<evidence type="ECO:0000256" key="4">
    <source>
        <dbReference type="ARBA" id="ARBA00022741"/>
    </source>
</evidence>
<dbReference type="SUPFAM" id="SSF54495">
    <property type="entry name" value="UBC-like"/>
    <property type="match status" value="1"/>
</dbReference>
<keyword evidence="5" id="KW-0833">Ubl conjugation pathway</keyword>
<dbReference type="PROSITE" id="PS00183">
    <property type="entry name" value="UBC_1"/>
    <property type="match status" value="1"/>
</dbReference>
<dbReference type="InterPro" id="IPR023313">
    <property type="entry name" value="UBQ-conjugating_AS"/>
</dbReference>
<dbReference type="InterPro" id="IPR000467">
    <property type="entry name" value="G_patch_dom"/>
</dbReference>
<evidence type="ECO:0000256" key="8">
    <source>
        <dbReference type="PROSITE-ProRule" id="PRU10133"/>
    </source>
</evidence>
<dbReference type="Gene3D" id="2.60.200.20">
    <property type="match status" value="1"/>
</dbReference>
<dbReference type="Pfam" id="PF17780">
    <property type="entry name" value="OCRE"/>
    <property type="match status" value="1"/>
</dbReference>
<feature type="domain" description="FHA" evidence="11">
    <location>
        <begin position="523"/>
        <end position="573"/>
    </location>
</feature>
<keyword evidence="3" id="KW-0808">Transferase</keyword>
<dbReference type="GO" id="GO:0003676">
    <property type="term" value="F:nucleic acid binding"/>
    <property type="evidence" value="ECO:0007669"/>
    <property type="project" value="InterPro"/>
</dbReference>
<evidence type="ECO:0000256" key="3">
    <source>
        <dbReference type="ARBA" id="ARBA00022679"/>
    </source>
</evidence>
<dbReference type="InterPro" id="IPR000253">
    <property type="entry name" value="FHA_dom"/>
</dbReference>
<dbReference type="PROSITE" id="PS50174">
    <property type="entry name" value="G_PATCH"/>
    <property type="match status" value="1"/>
</dbReference>
<dbReference type="Pfam" id="PF00179">
    <property type="entry name" value="UQ_con"/>
    <property type="match status" value="1"/>
</dbReference>
<name>A0A7R9BD40_9CRUS</name>
<dbReference type="PROSITE" id="PS50006">
    <property type="entry name" value="FHA_DOMAIN"/>
    <property type="match status" value="1"/>
</dbReference>
<dbReference type="CDD" id="cd23798">
    <property type="entry name" value="UBCc_UBE2I"/>
    <property type="match status" value="1"/>
</dbReference>
<dbReference type="EMBL" id="CAJPEX010000077">
    <property type="protein sequence ID" value="CAG0913093.1"/>
    <property type="molecule type" value="Genomic_DNA"/>
</dbReference>
<dbReference type="InterPro" id="IPR053027">
    <property type="entry name" value="AGGF1"/>
</dbReference>
<feature type="domain" description="UBC core" evidence="12">
    <location>
        <begin position="4"/>
        <end position="157"/>
    </location>
</feature>
<dbReference type="FunFam" id="3.10.110.10:FF:000013">
    <property type="entry name" value="SUMO-conjugating enzyme UBC9"/>
    <property type="match status" value="1"/>
</dbReference>
<evidence type="ECO:0000256" key="9">
    <source>
        <dbReference type="SAM" id="Coils"/>
    </source>
</evidence>
<keyword evidence="15" id="KW-1185">Reference proteome</keyword>
<dbReference type="PROSITE" id="PS50127">
    <property type="entry name" value="UBC_2"/>
    <property type="match status" value="1"/>
</dbReference>
<dbReference type="PANTHER" id="PTHR23106">
    <property type="entry name" value="ANGIOGENIC FACTOR WITH G PATCH AND FHA DOMAINS 1"/>
    <property type="match status" value="1"/>
</dbReference>
<evidence type="ECO:0000313" key="15">
    <source>
        <dbReference type="Proteomes" id="UP000678499"/>
    </source>
</evidence>